<keyword evidence="2" id="KW-0012">Acyltransferase</keyword>
<dbReference type="OrthoDB" id="1862401at2759"/>
<dbReference type="PANTHER" id="PTHR31625">
    <property type="match status" value="1"/>
</dbReference>
<dbReference type="GO" id="GO:0016747">
    <property type="term" value="F:acyltransferase activity, transferring groups other than amino-acyl groups"/>
    <property type="evidence" value="ECO:0007669"/>
    <property type="project" value="UniProtKB-ARBA"/>
</dbReference>
<dbReference type="AlphaFoldDB" id="A0A5N6NLY0"/>
<dbReference type="EMBL" id="SZYD01000010">
    <property type="protein sequence ID" value="KAD4981715.1"/>
    <property type="molecule type" value="Genomic_DNA"/>
</dbReference>
<dbReference type="InterPro" id="IPR023213">
    <property type="entry name" value="CAT-like_dom_sf"/>
</dbReference>
<dbReference type="SUPFAM" id="SSF52777">
    <property type="entry name" value="CoA-dependent acyltransferases"/>
    <property type="match status" value="1"/>
</dbReference>
<evidence type="ECO:0000313" key="3">
    <source>
        <dbReference type="EMBL" id="KAD4981715.1"/>
    </source>
</evidence>
<proteinExistence type="predicted"/>
<reference evidence="3 4" key="1">
    <citation type="submission" date="2019-05" db="EMBL/GenBank/DDBJ databases">
        <title>Mikania micrantha, genome provides insights into the molecular mechanism of rapid growth.</title>
        <authorList>
            <person name="Liu B."/>
        </authorList>
    </citation>
    <scope>NUCLEOTIDE SEQUENCE [LARGE SCALE GENOMIC DNA]</scope>
    <source>
        <strain evidence="3">NLD-2019</strain>
        <tissue evidence="3">Leaf</tissue>
    </source>
</reference>
<gene>
    <name evidence="3" type="ORF">E3N88_18386</name>
</gene>
<evidence type="ECO:0000256" key="2">
    <source>
        <dbReference type="ARBA" id="ARBA00023315"/>
    </source>
</evidence>
<keyword evidence="4" id="KW-1185">Reference proteome</keyword>
<keyword evidence="1" id="KW-0808">Transferase</keyword>
<protein>
    <submittedName>
        <fullName evidence="3">Uncharacterized protein</fullName>
    </submittedName>
</protein>
<evidence type="ECO:0000256" key="1">
    <source>
        <dbReference type="ARBA" id="ARBA00022679"/>
    </source>
</evidence>
<organism evidence="3 4">
    <name type="scientific">Mikania micrantha</name>
    <name type="common">bitter vine</name>
    <dbReference type="NCBI Taxonomy" id="192012"/>
    <lineage>
        <taxon>Eukaryota</taxon>
        <taxon>Viridiplantae</taxon>
        <taxon>Streptophyta</taxon>
        <taxon>Embryophyta</taxon>
        <taxon>Tracheophyta</taxon>
        <taxon>Spermatophyta</taxon>
        <taxon>Magnoliopsida</taxon>
        <taxon>eudicotyledons</taxon>
        <taxon>Gunneridae</taxon>
        <taxon>Pentapetalae</taxon>
        <taxon>asterids</taxon>
        <taxon>campanulids</taxon>
        <taxon>Asterales</taxon>
        <taxon>Asteraceae</taxon>
        <taxon>Asteroideae</taxon>
        <taxon>Heliantheae alliance</taxon>
        <taxon>Eupatorieae</taxon>
        <taxon>Mikania</taxon>
    </lineage>
</organism>
<name>A0A5N6NLY0_9ASTR</name>
<comment type="caution">
    <text evidence="3">The sequence shown here is derived from an EMBL/GenBank/DDBJ whole genome shotgun (WGS) entry which is preliminary data.</text>
</comment>
<dbReference type="InterPro" id="IPR051504">
    <property type="entry name" value="Plant_metabolite_acyltrans"/>
</dbReference>
<accession>A0A5N6NLY0</accession>
<dbReference type="Proteomes" id="UP000326396">
    <property type="component" value="Linkage Group LG18"/>
</dbReference>
<evidence type="ECO:0000313" key="4">
    <source>
        <dbReference type="Proteomes" id="UP000326396"/>
    </source>
</evidence>
<dbReference type="Gene3D" id="3.30.559.10">
    <property type="entry name" value="Chloramphenicol acetyltransferase-like domain"/>
    <property type="match status" value="2"/>
</dbReference>
<sequence length="449" mass="50573">MASFPILSVLEEYRVSPPATTVGDKLLPLTYFDFMCLRHPPVHILFFYELSITQTQFVETIIPNLRHSLSITLQHFYPFAGSLIVYPTSTKKPEIRYIEGDSVAVKFAECNDLHFNKLTENHPRDCEMFYHLIPQLDQADKTSDFTKIPVFSVQVTLFPNSGISIGMTNHHCLGDASTRFSFLNAWTSIARSGTDESFLASGTLPYYDRVVKNNKQLEESYLKFAKVESFKEKYAPRNLCGPTDKVRATFVLPRTVLNRLKNLVSTQQPTLAYVSSFTVACGYMWSCIASTCEDQMQIFSFAIDCRVRMNPPIPAAYFGNCVGGCMAMERTTRLTGKEGFVTAAKLIGESLYKTLTDKDGIVKEIESFGDLFSNGIRTPMIGVSGTPKLKFYDMDFGWGKPKKIETISIDYNGSISMNACKENNEDLEIGVCLPNTQMEVFVRLFRDGL</sequence>
<dbReference type="Pfam" id="PF02458">
    <property type="entry name" value="Transferase"/>
    <property type="match status" value="1"/>
</dbReference>